<name>A0A1H9BW72_9FLAO</name>
<keyword evidence="3" id="KW-1185">Reference proteome</keyword>
<reference evidence="2 3" key="1">
    <citation type="submission" date="2016-10" db="EMBL/GenBank/DDBJ databases">
        <authorList>
            <person name="de Groot N.N."/>
        </authorList>
    </citation>
    <scope>NUCLEOTIDE SEQUENCE [LARGE SCALE GENOMIC DNA]</scope>
    <source>
        <strain evidence="2 3">DSM 27078</strain>
    </source>
</reference>
<organism evidence="2 3">
    <name type="scientific">Flavobacterium urocaniciphilum</name>
    <dbReference type="NCBI Taxonomy" id="1299341"/>
    <lineage>
        <taxon>Bacteria</taxon>
        <taxon>Pseudomonadati</taxon>
        <taxon>Bacteroidota</taxon>
        <taxon>Flavobacteriia</taxon>
        <taxon>Flavobacteriales</taxon>
        <taxon>Flavobacteriaceae</taxon>
        <taxon>Flavobacterium</taxon>
    </lineage>
</organism>
<keyword evidence="1" id="KW-1133">Transmembrane helix</keyword>
<gene>
    <name evidence="2" type="ORF">SAMN05444005_103237</name>
</gene>
<sequence length="58" mass="6671">MKKTNLIILIGLLIIGFITEVINGKIYIYNTFDIIKICIISLCLIFALLHYKDSKKNL</sequence>
<protein>
    <submittedName>
        <fullName evidence="2">Uncharacterized protein</fullName>
    </submittedName>
</protein>
<feature type="transmembrane region" description="Helical" evidence="1">
    <location>
        <begin position="34"/>
        <end position="51"/>
    </location>
</feature>
<evidence type="ECO:0000313" key="3">
    <source>
        <dbReference type="Proteomes" id="UP000198648"/>
    </source>
</evidence>
<evidence type="ECO:0000313" key="2">
    <source>
        <dbReference type="EMBL" id="SEP92803.1"/>
    </source>
</evidence>
<dbReference type="AlphaFoldDB" id="A0A1H9BW72"/>
<dbReference type="Proteomes" id="UP000198648">
    <property type="component" value="Unassembled WGS sequence"/>
</dbReference>
<keyword evidence="1" id="KW-0472">Membrane</keyword>
<proteinExistence type="predicted"/>
<keyword evidence="1" id="KW-0812">Transmembrane</keyword>
<dbReference type="EMBL" id="FOEI01000003">
    <property type="protein sequence ID" value="SEP92803.1"/>
    <property type="molecule type" value="Genomic_DNA"/>
</dbReference>
<accession>A0A1H9BW72</accession>
<evidence type="ECO:0000256" key="1">
    <source>
        <dbReference type="SAM" id="Phobius"/>
    </source>
</evidence>